<reference evidence="7 8" key="1">
    <citation type="submission" date="2017-05" db="EMBL/GenBank/DDBJ databases">
        <title>Comparative genomic of Pseudomonas savastanoi pathovars.</title>
        <authorList>
            <person name="Pintado A."/>
            <person name="Moreno-Perez A."/>
            <person name="Caballo-Ponce E."/>
            <person name="Murillo J."/>
            <person name="Bardaji L."/>
            <person name="Cerboneschi M."/>
            <person name="Rodriguez-Palenzuela P."/>
            <person name="Ramos C."/>
            <person name="Tegli S."/>
        </authorList>
    </citation>
    <scope>NUCLEOTIDE SEQUENCE [LARGE SCALE GENOMIC DNA]</scope>
    <source>
        <strain evidence="7 8">ESC 23</strain>
    </source>
</reference>
<evidence type="ECO:0000313" key="7">
    <source>
        <dbReference type="EMBL" id="PAB30512.1"/>
    </source>
</evidence>
<feature type="domain" description="Transposase IS4-like" evidence="6">
    <location>
        <begin position="130"/>
        <end position="362"/>
    </location>
</feature>
<dbReference type="GO" id="GO:0004803">
    <property type="term" value="F:transposase activity"/>
    <property type="evidence" value="ECO:0007669"/>
    <property type="project" value="InterPro"/>
</dbReference>
<evidence type="ECO:0000259" key="6">
    <source>
        <dbReference type="Pfam" id="PF01609"/>
    </source>
</evidence>
<dbReference type="SUPFAM" id="SSF53098">
    <property type="entry name" value="Ribonuclease H-like"/>
    <property type="match status" value="1"/>
</dbReference>
<name>A0AB73RKR6_PSESS</name>
<keyword evidence="4" id="KW-0233">DNA recombination</keyword>
<dbReference type="NCBIfam" id="NF033592">
    <property type="entry name" value="transpos_IS4_1"/>
    <property type="match status" value="1"/>
</dbReference>
<evidence type="ECO:0000313" key="8">
    <source>
        <dbReference type="Proteomes" id="UP000216306"/>
    </source>
</evidence>
<dbReference type="InterPro" id="IPR002559">
    <property type="entry name" value="Transposase_11"/>
</dbReference>
<comment type="caution">
    <text evidence="7">The sequence shown here is derived from an EMBL/GenBank/DDBJ whole genome shotgun (WGS) entry which is preliminary data.</text>
</comment>
<dbReference type="PANTHER" id="PTHR33258:SF1">
    <property type="entry name" value="TRANSPOSASE INSL FOR INSERTION SEQUENCE ELEMENT IS186A-RELATED"/>
    <property type="match status" value="1"/>
</dbReference>
<evidence type="ECO:0000256" key="3">
    <source>
        <dbReference type="ARBA" id="ARBA00023125"/>
    </source>
</evidence>
<organism evidence="7 8">
    <name type="scientific">Pseudomonas savastanoi pv. nerii</name>
    <dbReference type="NCBI Taxonomy" id="360921"/>
    <lineage>
        <taxon>Bacteria</taxon>
        <taxon>Pseudomonadati</taxon>
        <taxon>Pseudomonadota</taxon>
        <taxon>Gammaproteobacteria</taxon>
        <taxon>Pseudomonadales</taxon>
        <taxon>Pseudomonadaceae</taxon>
        <taxon>Pseudomonas</taxon>
    </lineage>
</organism>
<dbReference type="EMBL" id="NIAY01000084">
    <property type="protein sequence ID" value="PAB30512.1"/>
    <property type="molecule type" value="Genomic_DNA"/>
</dbReference>
<gene>
    <name evidence="7" type="ORF">CC205_17935</name>
</gene>
<dbReference type="GO" id="GO:0006313">
    <property type="term" value="P:DNA transposition"/>
    <property type="evidence" value="ECO:0007669"/>
    <property type="project" value="InterPro"/>
</dbReference>
<evidence type="ECO:0000256" key="4">
    <source>
        <dbReference type="ARBA" id="ARBA00023172"/>
    </source>
</evidence>
<comment type="similarity">
    <text evidence="1">Belongs to the transposase 11 family.</text>
</comment>
<feature type="region of interest" description="Disordered" evidence="5">
    <location>
        <begin position="440"/>
        <end position="459"/>
    </location>
</feature>
<dbReference type="AlphaFoldDB" id="A0AB73RKR6"/>
<dbReference type="PANTHER" id="PTHR33258">
    <property type="entry name" value="TRANSPOSASE INSL FOR INSERTION SEQUENCE ELEMENT IS186A-RELATED"/>
    <property type="match status" value="1"/>
</dbReference>
<feature type="compositionally biased region" description="Basic residues" evidence="5">
    <location>
        <begin position="440"/>
        <end position="452"/>
    </location>
</feature>
<dbReference type="InterPro" id="IPR012337">
    <property type="entry name" value="RNaseH-like_sf"/>
</dbReference>
<proteinExistence type="inferred from homology"/>
<dbReference type="InterPro" id="IPR047952">
    <property type="entry name" value="Transpos_IS4"/>
</dbReference>
<keyword evidence="3" id="KW-0238">DNA-binding</keyword>
<dbReference type="GO" id="GO:0003677">
    <property type="term" value="F:DNA binding"/>
    <property type="evidence" value="ECO:0007669"/>
    <property type="project" value="UniProtKB-KW"/>
</dbReference>
<protein>
    <recommendedName>
        <fullName evidence="6">Transposase IS4-like domain-containing protein</fullName>
    </recommendedName>
</protein>
<sequence length="523" mass="60033">MLVCLKMKQGTTSMSHEKMSVFWTKVGKLFQQTCQSTDSEWQKRRRVIDTRLLVVFILKMVLSRNLQGYGSSLGALWESCADKGIALPRTDAVAASSLCEARQKLPEAVFKTLYDELISLWHAHRDTPTWKGHRVFAIDGSKINAPRSLLEYGYKTPRETTRHYLCAMVSGLYNGLYNLQEQLILRFRAGTHKDERRCVPEHLAKLERGYLVIFDRGYFSYQILHQVLASGQHAVFRLQQGTTNSQVAAFWDSDRKDAIIDYVPSPAVKHGLKKRGPTTGFQPLAIRLVKCRIEDETHVYATTLMNQTGYPADCFADLYHGRWGIEELYKVSKQFIDVKDFHSQTERGVKHDISGHFLLINLARLFETDTRNRLPCDDQPVESNATTSWPQTGKTLKINFKHCMFLVGRHLENLVLMPGRTPANWLDKAMVAVARIRQRKRPRRQYPRRSSKPRTLWNSFGAPPKPLPNAIVRLTPPIRKPVRGRPARSLVLINFRGLAWFEGMVQVFWILAAAVKRCCFSFI</sequence>
<evidence type="ECO:0000256" key="5">
    <source>
        <dbReference type="SAM" id="MobiDB-lite"/>
    </source>
</evidence>
<accession>A0AB73RKR6</accession>
<keyword evidence="2" id="KW-0815">Transposition</keyword>
<evidence type="ECO:0000256" key="2">
    <source>
        <dbReference type="ARBA" id="ARBA00022578"/>
    </source>
</evidence>
<dbReference type="Proteomes" id="UP000216306">
    <property type="component" value="Unassembled WGS sequence"/>
</dbReference>
<dbReference type="Pfam" id="PF01609">
    <property type="entry name" value="DDE_Tnp_1"/>
    <property type="match status" value="1"/>
</dbReference>
<evidence type="ECO:0000256" key="1">
    <source>
        <dbReference type="ARBA" id="ARBA00010075"/>
    </source>
</evidence>